<dbReference type="InterPro" id="IPR052038">
    <property type="entry name" value="Type-VII_TA_antitoxin"/>
</dbReference>
<proteinExistence type="predicted"/>
<keyword evidence="5" id="KW-0547">Nucleotide-binding</keyword>
<dbReference type="GO" id="GO:0005524">
    <property type="term" value="F:ATP binding"/>
    <property type="evidence" value="ECO:0007669"/>
    <property type="project" value="UniProtKB-KW"/>
</dbReference>
<dbReference type="AlphaFoldDB" id="A0A1T5NE68"/>
<evidence type="ECO:0000256" key="6">
    <source>
        <dbReference type="ARBA" id="ARBA00022840"/>
    </source>
</evidence>
<keyword evidence="7" id="KW-0460">Magnesium</keyword>
<dbReference type="GO" id="GO:0016779">
    <property type="term" value="F:nucleotidyltransferase activity"/>
    <property type="evidence" value="ECO:0007669"/>
    <property type="project" value="UniProtKB-KW"/>
</dbReference>
<accession>A0A1T5NE68</accession>
<keyword evidence="6" id="KW-0067">ATP-binding</keyword>
<evidence type="ECO:0000313" key="10">
    <source>
        <dbReference type="Proteomes" id="UP000190166"/>
    </source>
</evidence>
<dbReference type="PANTHER" id="PTHR33571">
    <property type="entry name" value="SSL8005 PROTEIN"/>
    <property type="match status" value="1"/>
</dbReference>
<evidence type="ECO:0000259" key="8">
    <source>
        <dbReference type="Pfam" id="PF18765"/>
    </source>
</evidence>
<evidence type="ECO:0000256" key="5">
    <source>
        <dbReference type="ARBA" id="ARBA00022741"/>
    </source>
</evidence>
<name>A0A1T5NE68_9BACT</name>
<dbReference type="SUPFAM" id="SSF81301">
    <property type="entry name" value="Nucleotidyltransferase"/>
    <property type="match status" value="1"/>
</dbReference>
<evidence type="ECO:0000256" key="7">
    <source>
        <dbReference type="ARBA" id="ARBA00022842"/>
    </source>
</evidence>
<evidence type="ECO:0000256" key="1">
    <source>
        <dbReference type="ARBA" id="ARBA00001946"/>
    </source>
</evidence>
<dbReference type="PANTHER" id="PTHR33571:SF12">
    <property type="entry name" value="BSL3053 PROTEIN"/>
    <property type="match status" value="1"/>
</dbReference>
<keyword evidence="3" id="KW-0548">Nucleotidyltransferase</keyword>
<evidence type="ECO:0000256" key="3">
    <source>
        <dbReference type="ARBA" id="ARBA00022695"/>
    </source>
</evidence>
<dbReference type="InterPro" id="IPR043519">
    <property type="entry name" value="NT_sf"/>
</dbReference>
<evidence type="ECO:0000313" key="9">
    <source>
        <dbReference type="EMBL" id="SKC98810.1"/>
    </source>
</evidence>
<evidence type="ECO:0000256" key="4">
    <source>
        <dbReference type="ARBA" id="ARBA00022723"/>
    </source>
</evidence>
<dbReference type="Proteomes" id="UP000190166">
    <property type="component" value="Unassembled WGS sequence"/>
</dbReference>
<organism evidence="9 10">
    <name type="scientific">Chitinophaga ginsengisegetis</name>
    <dbReference type="NCBI Taxonomy" id="393003"/>
    <lineage>
        <taxon>Bacteria</taxon>
        <taxon>Pseudomonadati</taxon>
        <taxon>Bacteroidota</taxon>
        <taxon>Chitinophagia</taxon>
        <taxon>Chitinophagales</taxon>
        <taxon>Chitinophagaceae</taxon>
        <taxon>Chitinophaga</taxon>
    </lineage>
</organism>
<feature type="domain" description="Polymerase beta nucleotidyltransferase" evidence="8">
    <location>
        <begin position="11"/>
        <end position="103"/>
    </location>
</feature>
<protein>
    <recommendedName>
        <fullName evidence="8">Polymerase beta nucleotidyltransferase domain-containing protein</fullName>
    </recommendedName>
</protein>
<evidence type="ECO:0000256" key="2">
    <source>
        <dbReference type="ARBA" id="ARBA00022679"/>
    </source>
</evidence>
<dbReference type="Pfam" id="PF18765">
    <property type="entry name" value="Polbeta"/>
    <property type="match status" value="1"/>
</dbReference>
<keyword evidence="2" id="KW-0808">Transferase</keyword>
<keyword evidence="10" id="KW-1185">Reference proteome</keyword>
<dbReference type="CDD" id="cd05403">
    <property type="entry name" value="NT_KNTase_like"/>
    <property type="match status" value="1"/>
</dbReference>
<comment type="cofactor">
    <cofactor evidence="1">
        <name>Mg(2+)</name>
        <dbReference type="ChEBI" id="CHEBI:18420"/>
    </cofactor>
</comment>
<dbReference type="RefSeq" id="WP_079468556.1">
    <property type="nucleotide sequence ID" value="NZ_FUZZ01000001.1"/>
</dbReference>
<dbReference type="Gene3D" id="3.30.460.10">
    <property type="entry name" value="Beta Polymerase, domain 2"/>
    <property type="match status" value="1"/>
</dbReference>
<sequence>MINPIISSHLEEIKDTCNKHHVKYLFLIGSAARNTMHSESDVDLLYSFKEKEIPGDQYADNFFDLKNSLENILKIKVDLVAQDYLRNPYFIKAINKDKTLVYEG</sequence>
<dbReference type="GO" id="GO:0046872">
    <property type="term" value="F:metal ion binding"/>
    <property type="evidence" value="ECO:0007669"/>
    <property type="project" value="UniProtKB-KW"/>
</dbReference>
<dbReference type="STRING" id="393003.SAMN05660461_1283"/>
<reference evidence="9 10" key="1">
    <citation type="submission" date="2017-02" db="EMBL/GenBank/DDBJ databases">
        <authorList>
            <person name="Peterson S.W."/>
        </authorList>
    </citation>
    <scope>NUCLEOTIDE SEQUENCE [LARGE SCALE GENOMIC DNA]</scope>
    <source>
        <strain evidence="9 10">DSM 18108</strain>
    </source>
</reference>
<gene>
    <name evidence="9" type="ORF">SAMN05660461_1283</name>
</gene>
<dbReference type="InterPro" id="IPR041633">
    <property type="entry name" value="Polbeta"/>
</dbReference>
<dbReference type="EMBL" id="FUZZ01000001">
    <property type="protein sequence ID" value="SKC98810.1"/>
    <property type="molecule type" value="Genomic_DNA"/>
</dbReference>
<keyword evidence="4" id="KW-0479">Metal-binding</keyword>